<dbReference type="Gene3D" id="3.40.710.10">
    <property type="entry name" value="DD-peptidase/beta-lactamase superfamily"/>
    <property type="match status" value="2"/>
</dbReference>
<dbReference type="PANTHER" id="PTHR30023:SF0">
    <property type="entry name" value="PENICILLIN-SENSITIVE CARBOXYPEPTIDASE A"/>
    <property type="match status" value="1"/>
</dbReference>
<protein>
    <submittedName>
        <fullName evidence="3">D-Ala-D-Ala carboxypeptidase</fullName>
        <ecNumber evidence="3">3.4.16.4</ecNumber>
    </submittedName>
</protein>
<dbReference type="GO" id="GO:0009002">
    <property type="term" value="F:serine-type D-Ala-D-Ala carboxypeptidase activity"/>
    <property type="evidence" value="ECO:0007669"/>
    <property type="project" value="UniProtKB-EC"/>
</dbReference>
<dbReference type="PANTHER" id="PTHR30023">
    <property type="entry name" value="D-ALANYL-D-ALANINE CARBOXYPEPTIDASE"/>
    <property type="match status" value="1"/>
</dbReference>
<dbReference type="InterPro" id="IPR012338">
    <property type="entry name" value="Beta-lactam/transpept-like"/>
</dbReference>
<dbReference type="EMBL" id="UGPB01000001">
    <property type="protein sequence ID" value="STY29268.1"/>
    <property type="molecule type" value="Genomic_DNA"/>
</dbReference>
<dbReference type="Pfam" id="PF02113">
    <property type="entry name" value="Peptidase_S13"/>
    <property type="match status" value="1"/>
</dbReference>
<dbReference type="NCBIfam" id="TIGR00666">
    <property type="entry name" value="PBP4"/>
    <property type="match status" value="1"/>
</dbReference>
<evidence type="ECO:0000256" key="1">
    <source>
        <dbReference type="ARBA" id="ARBA00006096"/>
    </source>
</evidence>
<dbReference type="EC" id="3.4.16.4" evidence="3"/>
<dbReference type="Gene3D" id="3.50.80.20">
    <property type="entry name" value="D-Ala-D-Ala carboxypeptidase C, peptidase S13"/>
    <property type="match status" value="1"/>
</dbReference>
<dbReference type="GO" id="GO:0006508">
    <property type="term" value="P:proteolysis"/>
    <property type="evidence" value="ECO:0007669"/>
    <property type="project" value="InterPro"/>
</dbReference>
<dbReference type="GO" id="GO:0000270">
    <property type="term" value="P:peptidoglycan metabolic process"/>
    <property type="evidence" value="ECO:0007669"/>
    <property type="project" value="TreeGrafter"/>
</dbReference>
<sequence>MRHVNYLCFFAVFLSSTIGNSQTLSEKIDELIEKKLPNSSIGILIKEADTDKIVYSRNPNKLLSPASGMKLLTAAAALYQLGPDYRFITSLTRKDQNYYIQFTGSPSFTVDNLNSLLLNLKKKNVAIINGNMIIDSSQYQPPFYPSGTSYDDLGWYYAAPDTAAILNENKVTYELTSAKELGGPVKIRAKTLPKALTLENELVTVSKEEEKNHCSMNLEIKPQNTIRLYGCMIQDKNPKLIELAIPNPLLLAQQIIKNVLNENKIKLAGKITTGITPTNSEFIASFHSQPMDRLVTHMLQESDNLYANSITKKLGYSLTRKGTHKEGAYAIKKILSEHTHLDMSQMEIVDGEGTRYNLVTPEQMVVLLSDIYHDQKMKNVFFRALPQAGATGTLKDRMKKTMLENKVYAKTGSMHDISSLSGFLINPHEKTYIFSIIINGVNKPLLKAKSLEEKILQALDEYSLEGGEPTHS</sequence>
<dbReference type="InterPro" id="IPR000667">
    <property type="entry name" value="Peptidase_S13"/>
</dbReference>
<keyword evidence="3" id="KW-0121">Carboxypeptidase</keyword>
<dbReference type="AlphaFoldDB" id="A0A378LTV0"/>
<dbReference type="Proteomes" id="UP000255297">
    <property type="component" value="Unassembled WGS sequence"/>
</dbReference>
<dbReference type="SUPFAM" id="SSF56601">
    <property type="entry name" value="beta-lactamase/transpeptidase-like"/>
    <property type="match status" value="1"/>
</dbReference>
<dbReference type="STRING" id="1122170.GCA_000701265_01033"/>
<keyword evidence="3" id="KW-0645">Protease</keyword>
<dbReference type="OrthoDB" id="9802627at2"/>
<name>A0A378LTV0_9GAMM</name>
<gene>
    <name evidence="3" type="primary">dacB_1</name>
    <name evidence="3" type="ORF">NCTC11532_01453</name>
</gene>
<evidence type="ECO:0000256" key="2">
    <source>
        <dbReference type="ARBA" id="ARBA00022801"/>
    </source>
</evidence>
<dbReference type="RefSeq" id="WP_031565828.1">
    <property type="nucleotide sequence ID" value="NZ_CAAAIS010000003.1"/>
</dbReference>
<organism evidence="3 4">
    <name type="scientific">Legionella wadsworthii</name>
    <dbReference type="NCBI Taxonomy" id="28088"/>
    <lineage>
        <taxon>Bacteria</taxon>
        <taxon>Pseudomonadati</taxon>
        <taxon>Pseudomonadota</taxon>
        <taxon>Gammaproteobacteria</taxon>
        <taxon>Legionellales</taxon>
        <taxon>Legionellaceae</taxon>
        <taxon>Legionella</taxon>
    </lineage>
</organism>
<keyword evidence="2 3" id="KW-0378">Hydrolase</keyword>
<proteinExistence type="inferred from homology"/>
<keyword evidence="4" id="KW-1185">Reference proteome</keyword>
<evidence type="ECO:0000313" key="3">
    <source>
        <dbReference type="EMBL" id="STY29268.1"/>
    </source>
</evidence>
<comment type="similarity">
    <text evidence="1">Belongs to the peptidase S13 family.</text>
</comment>
<accession>A0A378LTV0</accession>
<evidence type="ECO:0000313" key="4">
    <source>
        <dbReference type="Proteomes" id="UP000255297"/>
    </source>
</evidence>
<reference evidence="3 4" key="1">
    <citation type="submission" date="2018-06" db="EMBL/GenBank/DDBJ databases">
        <authorList>
            <consortium name="Pathogen Informatics"/>
            <person name="Doyle S."/>
        </authorList>
    </citation>
    <scope>NUCLEOTIDE SEQUENCE [LARGE SCALE GENOMIC DNA]</scope>
    <source>
        <strain evidence="3 4">NCTC11532</strain>
    </source>
</reference>
<dbReference type="PRINTS" id="PR00922">
    <property type="entry name" value="DADACBPTASE3"/>
</dbReference>